<keyword evidence="1" id="KW-0472">Membrane</keyword>
<reference evidence="2 3" key="1">
    <citation type="submission" date="2024-04" db="EMBL/GenBank/DDBJ databases">
        <authorList>
            <person name="Fracassetti M."/>
        </authorList>
    </citation>
    <scope>NUCLEOTIDE SEQUENCE [LARGE SCALE GENOMIC DNA]</scope>
</reference>
<organism evidence="2 3">
    <name type="scientific">Linum trigynum</name>
    <dbReference type="NCBI Taxonomy" id="586398"/>
    <lineage>
        <taxon>Eukaryota</taxon>
        <taxon>Viridiplantae</taxon>
        <taxon>Streptophyta</taxon>
        <taxon>Embryophyta</taxon>
        <taxon>Tracheophyta</taxon>
        <taxon>Spermatophyta</taxon>
        <taxon>Magnoliopsida</taxon>
        <taxon>eudicotyledons</taxon>
        <taxon>Gunneridae</taxon>
        <taxon>Pentapetalae</taxon>
        <taxon>rosids</taxon>
        <taxon>fabids</taxon>
        <taxon>Malpighiales</taxon>
        <taxon>Linaceae</taxon>
        <taxon>Linum</taxon>
    </lineage>
</organism>
<evidence type="ECO:0000313" key="3">
    <source>
        <dbReference type="Proteomes" id="UP001497516"/>
    </source>
</evidence>
<dbReference type="AlphaFoldDB" id="A0AAV2GT40"/>
<protein>
    <recommendedName>
        <fullName evidence="4">Transmembrane protein</fullName>
    </recommendedName>
</protein>
<evidence type="ECO:0000256" key="1">
    <source>
        <dbReference type="SAM" id="Phobius"/>
    </source>
</evidence>
<evidence type="ECO:0000313" key="2">
    <source>
        <dbReference type="EMBL" id="CAL1413641.1"/>
    </source>
</evidence>
<dbReference type="Proteomes" id="UP001497516">
    <property type="component" value="Chromosome 9"/>
</dbReference>
<dbReference type="EMBL" id="OZ034822">
    <property type="protein sequence ID" value="CAL1413641.1"/>
    <property type="molecule type" value="Genomic_DNA"/>
</dbReference>
<sequence length="117" mass="13148">MGDLMGSHLELHLKSKTMRVEAIHGGWVVLGPTRARFGPIFFVLYLARPSVFVSCHASPFVNFARPGSGPGMVRIVSCLFVLVPCLYSCLMKRTKTKERMKKKVKIGWRKIVLTDNV</sequence>
<gene>
    <name evidence="2" type="ORF">LTRI10_LOCUS52859</name>
</gene>
<keyword evidence="1" id="KW-1133">Transmembrane helix</keyword>
<evidence type="ECO:0008006" key="4">
    <source>
        <dbReference type="Google" id="ProtNLM"/>
    </source>
</evidence>
<keyword evidence="1" id="KW-0812">Transmembrane</keyword>
<accession>A0AAV2GT40</accession>
<keyword evidence="3" id="KW-1185">Reference proteome</keyword>
<name>A0AAV2GT40_9ROSI</name>
<proteinExistence type="predicted"/>
<feature type="transmembrane region" description="Helical" evidence="1">
    <location>
        <begin position="71"/>
        <end position="90"/>
    </location>
</feature>